<proteinExistence type="predicted"/>
<feature type="compositionally biased region" description="Low complexity" evidence="1">
    <location>
        <begin position="28"/>
        <end position="38"/>
    </location>
</feature>
<protein>
    <submittedName>
        <fullName evidence="2">Os07g0585150 protein</fullName>
    </submittedName>
</protein>
<evidence type="ECO:0000256" key="1">
    <source>
        <dbReference type="SAM" id="MobiDB-lite"/>
    </source>
</evidence>
<evidence type="ECO:0000313" key="2">
    <source>
        <dbReference type="EMBL" id="BAT02377.1"/>
    </source>
</evidence>
<reference evidence="2 3" key="2">
    <citation type="journal article" date="2013" name="Plant Cell Physiol.">
        <title>Rice Annotation Project Database (RAP-DB): an integrative and interactive database for rice genomics.</title>
        <authorList>
            <person name="Sakai H."/>
            <person name="Lee S.S."/>
            <person name="Tanaka T."/>
            <person name="Numa H."/>
            <person name="Kim J."/>
            <person name="Kawahara Y."/>
            <person name="Wakimoto H."/>
            <person name="Yang C.C."/>
            <person name="Iwamoto M."/>
            <person name="Abe T."/>
            <person name="Yamada Y."/>
            <person name="Muto A."/>
            <person name="Inokuchi H."/>
            <person name="Ikemura T."/>
            <person name="Matsumoto T."/>
            <person name="Sasaki T."/>
            <person name="Itoh T."/>
        </authorList>
    </citation>
    <scope>NUCLEOTIDE SEQUENCE [LARGE SCALE GENOMIC DNA]</scope>
    <source>
        <strain evidence="3">cv. Nipponbare</strain>
    </source>
</reference>
<reference evidence="2 3" key="3">
    <citation type="journal article" date="2013" name="Rice">
        <title>Improvement of the Oryza sativa Nipponbare reference genome using next generation sequence and optical map data.</title>
        <authorList>
            <person name="Kawahara Y."/>
            <person name="de la Bastide M."/>
            <person name="Hamilton J.P."/>
            <person name="Kanamori H."/>
            <person name="McCombie W.R."/>
            <person name="Ouyang S."/>
            <person name="Schwartz D.C."/>
            <person name="Tanaka T."/>
            <person name="Wu J."/>
            <person name="Zhou S."/>
            <person name="Childs K.L."/>
            <person name="Davidson R.M."/>
            <person name="Lin H."/>
            <person name="Quesada-Ocampo L."/>
            <person name="Vaillancourt B."/>
            <person name="Sakai H."/>
            <person name="Lee S.S."/>
            <person name="Kim J."/>
            <person name="Numa H."/>
            <person name="Itoh T."/>
            <person name="Buell C.R."/>
            <person name="Matsumoto T."/>
        </authorList>
    </citation>
    <scope>NUCLEOTIDE SEQUENCE [LARGE SCALE GENOMIC DNA]</scope>
    <source>
        <strain evidence="3">cv. Nipponbare</strain>
    </source>
</reference>
<feature type="region of interest" description="Disordered" evidence="1">
    <location>
        <begin position="1"/>
        <end position="117"/>
    </location>
</feature>
<dbReference type="Proteomes" id="UP000059680">
    <property type="component" value="Chromosome 7"/>
</dbReference>
<name>A0A0P0X8F1_ORYSJ</name>
<dbReference type="InParanoid" id="A0A0P0X8F1"/>
<keyword evidence="3" id="KW-1185">Reference proteome</keyword>
<feature type="compositionally biased region" description="Polar residues" evidence="1">
    <location>
        <begin position="1"/>
        <end position="12"/>
    </location>
</feature>
<reference evidence="3" key="1">
    <citation type="journal article" date="2005" name="Nature">
        <title>The map-based sequence of the rice genome.</title>
        <authorList>
            <consortium name="International rice genome sequencing project (IRGSP)"/>
            <person name="Matsumoto T."/>
            <person name="Wu J."/>
            <person name="Kanamori H."/>
            <person name="Katayose Y."/>
            <person name="Fujisawa M."/>
            <person name="Namiki N."/>
            <person name="Mizuno H."/>
            <person name="Yamamoto K."/>
            <person name="Antonio B.A."/>
            <person name="Baba T."/>
            <person name="Sakata K."/>
            <person name="Nagamura Y."/>
            <person name="Aoki H."/>
            <person name="Arikawa K."/>
            <person name="Arita K."/>
            <person name="Bito T."/>
            <person name="Chiden Y."/>
            <person name="Fujitsuka N."/>
            <person name="Fukunaka R."/>
            <person name="Hamada M."/>
            <person name="Harada C."/>
            <person name="Hayashi A."/>
            <person name="Hijishita S."/>
            <person name="Honda M."/>
            <person name="Hosokawa S."/>
            <person name="Ichikawa Y."/>
            <person name="Idonuma A."/>
            <person name="Iijima M."/>
            <person name="Ikeda M."/>
            <person name="Ikeno M."/>
            <person name="Ito K."/>
            <person name="Ito S."/>
            <person name="Ito T."/>
            <person name="Ito Y."/>
            <person name="Ito Y."/>
            <person name="Iwabuchi A."/>
            <person name="Kamiya K."/>
            <person name="Karasawa W."/>
            <person name="Kurita K."/>
            <person name="Katagiri S."/>
            <person name="Kikuta A."/>
            <person name="Kobayashi H."/>
            <person name="Kobayashi N."/>
            <person name="Machita K."/>
            <person name="Maehara T."/>
            <person name="Masukawa M."/>
            <person name="Mizubayashi T."/>
            <person name="Mukai Y."/>
            <person name="Nagasaki H."/>
            <person name="Nagata Y."/>
            <person name="Naito S."/>
            <person name="Nakashima M."/>
            <person name="Nakama Y."/>
            <person name="Nakamichi Y."/>
            <person name="Nakamura M."/>
            <person name="Meguro A."/>
            <person name="Negishi M."/>
            <person name="Ohta I."/>
            <person name="Ohta T."/>
            <person name="Okamoto M."/>
            <person name="Ono N."/>
            <person name="Saji S."/>
            <person name="Sakaguchi M."/>
            <person name="Sakai K."/>
            <person name="Shibata M."/>
            <person name="Shimokawa T."/>
            <person name="Song J."/>
            <person name="Takazaki Y."/>
            <person name="Terasawa K."/>
            <person name="Tsugane M."/>
            <person name="Tsuji K."/>
            <person name="Ueda S."/>
            <person name="Waki K."/>
            <person name="Yamagata H."/>
            <person name="Yamamoto M."/>
            <person name="Yamamoto S."/>
            <person name="Yamane H."/>
            <person name="Yoshiki S."/>
            <person name="Yoshihara R."/>
            <person name="Yukawa K."/>
            <person name="Zhong H."/>
            <person name="Yano M."/>
            <person name="Yuan Q."/>
            <person name="Ouyang S."/>
            <person name="Liu J."/>
            <person name="Jones K.M."/>
            <person name="Gansberger K."/>
            <person name="Moffat K."/>
            <person name="Hill J."/>
            <person name="Bera J."/>
            <person name="Fadrosh D."/>
            <person name="Jin S."/>
            <person name="Johri S."/>
            <person name="Kim M."/>
            <person name="Overton L."/>
            <person name="Reardon M."/>
            <person name="Tsitrin T."/>
            <person name="Vuong H."/>
            <person name="Weaver B."/>
            <person name="Ciecko A."/>
            <person name="Tallon L."/>
            <person name="Jackson J."/>
            <person name="Pai G."/>
            <person name="Aken S.V."/>
            <person name="Utterback T."/>
            <person name="Reidmuller S."/>
            <person name="Feldblyum T."/>
            <person name="Hsiao J."/>
            <person name="Zismann V."/>
            <person name="Iobst S."/>
            <person name="de Vazeille A.R."/>
            <person name="Buell C.R."/>
            <person name="Ying K."/>
            <person name="Li Y."/>
            <person name="Lu T."/>
            <person name="Huang Y."/>
            <person name="Zhao Q."/>
            <person name="Feng Q."/>
            <person name="Zhang L."/>
            <person name="Zhu J."/>
            <person name="Weng Q."/>
            <person name="Mu J."/>
            <person name="Lu Y."/>
            <person name="Fan D."/>
            <person name="Liu Y."/>
            <person name="Guan J."/>
            <person name="Zhang Y."/>
            <person name="Yu S."/>
            <person name="Liu X."/>
            <person name="Zhang Y."/>
            <person name="Hong G."/>
            <person name="Han B."/>
            <person name="Choisne N."/>
            <person name="Demange N."/>
            <person name="Orjeda G."/>
            <person name="Samain S."/>
            <person name="Cattolico L."/>
            <person name="Pelletier E."/>
            <person name="Couloux A."/>
            <person name="Segurens B."/>
            <person name="Wincker P."/>
            <person name="D'Hont A."/>
            <person name="Scarpelli C."/>
            <person name="Weissenbach J."/>
            <person name="Salanoubat M."/>
            <person name="Quetier F."/>
            <person name="Yu Y."/>
            <person name="Kim H.R."/>
            <person name="Rambo T."/>
            <person name="Currie J."/>
            <person name="Collura K."/>
            <person name="Luo M."/>
            <person name="Yang T."/>
            <person name="Ammiraju J.S.S."/>
            <person name="Engler F."/>
            <person name="Soderlund C."/>
            <person name="Wing R.A."/>
            <person name="Palmer L.E."/>
            <person name="de la Bastide M."/>
            <person name="Spiegel L."/>
            <person name="Nascimento L."/>
            <person name="Zutavern T."/>
            <person name="O'Shaughnessy A."/>
            <person name="Dike S."/>
            <person name="Dedhia N."/>
            <person name="Preston R."/>
            <person name="Balija V."/>
            <person name="McCombie W.R."/>
            <person name="Chow T."/>
            <person name="Chen H."/>
            <person name="Chung M."/>
            <person name="Chen C."/>
            <person name="Shaw J."/>
            <person name="Wu H."/>
            <person name="Hsiao K."/>
            <person name="Chao Y."/>
            <person name="Chu M."/>
            <person name="Cheng C."/>
            <person name="Hour A."/>
            <person name="Lee P."/>
            <person name="Lin S."/>
            <person name="Lin Y."/>
            <person name="Liou J."/>
            <person name="Liu S."/>
            <person name="Hsing Y."/>
            <person name="Raghuvanshi S."/>
            <person name="Mohanty A."/>
            <person name="Bharti A.K."/>
            <person name="Gaur A."/>
            <person name="Gupta V."/>
            <person name="Kumar D."/>
            <person name="Ravi V."/>
            <person name="Vij S."/>
            <person name="Kapur A."/>
            <person name="Khurana P."/>
            <person name="Khurana P."/>
            <person name="Khurana J.P."/>
            <person name="Tyagi A.K."/>
            <person name="Gaikwad K."/>
            <person name="Singh A."/>
            <person name="Dalal V."/>
            <person name="Srivastava S."/>
            <person name="Dixit A."/>
            <person name="Pal A.K."/>
            <person name="Ghazi I.A."/>
            <person name="Yadav M."/>
            <person name="Pandit A."/>
            <person name="Bhargava A."/>
            <person name="Sureshbabu K."/>
            <person name="Batra K."/>
            <person name="Sharma T.R."/>
            <person name="Mohapatra T."/>
            <person name="Singh N.K."/>
            <person name="Messing J."/>
            <person name="Nelson A.B."/>
            <person name="Fuks G."/>
            <person name="Kavchok S."/>
            <person name="Keizer G."/>
            <person name="Linton E."/>
            <person name="Llaca V."/>
            <person name="Song R."/>
            <person name="Tanyolac B."/>
            <person name="Young S."/>
            <person name="Ho-Il K."/>
            <person name="Hahn J.H."/>
            <person name="Sangsakoo G."/>
            <person name="Vanavichit A."/>
            <person name="de Mattos Luiz.A.T."/>
            <person name="Zimmer P.D."/>
            <person name="Malone G."/>
            <person name="Dellagostin O."/>
            <person name="de Oliveira A.C."/>
            <person name="Bevan M."/>
            <person name="Bancroft I."/>
            <person name="Minx P."/>
            <person name="Cordum H."/>
            <person name="Wilson R."/>
            <person name="Cheng Z."/>
            <person name="Jin W."/>
            <person name="Jiang J."/>
            <person name="Leong S.A."/>
            <person name="Iwama H."/>
            <person name="Gojobori T."/>
            <person name="Itoh T."/>
            <person name="Niimura Y."/>
            <person name="Fujii Y."/>
            <person name="Habara T."/>
            <person name="Sakai H."/>
            <person name="Sato Y."/>
            <person name="Wilson G."/>
            <person name="Kumar K."/>
            <person name="McCouch S."/>
            <person name="Juretic N."/>
            <person name="Hoen D."/>
            <person name="Wright S."/>
            <person name="Bruskiewich R."/>
            <person name="Bureau T."/>
            <person name="Miyao A."/>
            <person name="Hirochika H."/>
            <person name="Nishikawa T."/>
            <person name="Kadowaki K."/>
            <person name="Sugiura M."/>
            <person name="Burr B."/>
            <person name="Sasaki T."/>
        </authorList>
    </citation>
    <scope>NUCLEOTIDE SEQUENCE [LARGE SCALE GENOMIC DNA]</scope>
    <source>
        <strain evidence="3">cv. Nipponbare</strain>
    </source>
</reference>
<accession>A0A0P0X8F1</accession>
<dbReference type="EMBL" id="AP014963">
    <property type="protein sequence ID" value="BAT02377.1"/>
    <property type="molecule type" value="Genomic_DNA"/>
</dbReference>
<gene>
    <name evidence="2" type="ordered locus">Os07g0585150</name>
    <name evidence="2" type="ORF">OSNPB_070585150</name>
</gene>
<feature type="compositionally biased region" description="Low complexity" evidence="1">
    <location>
        <begin position="82"/>
        <end position="103"/>
    </location>
</feature>
<organism evidence="2 3">
    <name type="scientific">Oryza sativa subsp. japonica</name>
    <name type="common">Rice</name>
    <dbReference type="NCBI Taxonomy" id="39947"/>
    <lineage>
        <taxon>Eukaryota</taxon>
        <taxon>Viridiplantae</taxon>
        <taxon>Streptophyta</taxon>
        <taxon>Embryophyta</taxon>
        <taxon>Tracheophyta</taxon>
        <taxon>Spermatophyta</taxon>
        <taxon>Magnoliopsida</taxon>
        <taxon>Liliopsida</taxon>
        <taxon>Poales</taxon>
        <taxon>Poaceae</taxon>
        <taxon>BOP clade</taxon>
        <taxon>Oryzoideae</taxon>
        <taxon>Oryzeae</taxon>
        <taxon>Oryzinae</taxon>
        <taxon>Oryza</taxon>
        <taxon>Oryza sativa</taxon>
    </lineage>
</organism>
<sequence length="117" mass="11631">MRSSRVCRTTSAGVRGLDLKRPFILAPSSAAASAAAAAEAEEASGGARGGEGRGEAAGLLRPPDPKEKQPRNSATGPAAAKPSPTGRTSTHPSSSSPTATARGDAARVRGVRGLARS</sequence>
<dbReference type="PaxDb" id="39947-A0A0P0X8F1"/>
<evidence type="ECO:0000313" key="3">
    <source>
        <dbReference type="Proteomes" id="UP000059680"/>
    </source>
</evidence>
<dbReference type="AlphaFoldDB" id="A0A0P0X8F1"/>